<accession>A0A8F1N627</accession>
<gene>
    <name evidence="1" type="ORF">GrTV2s4gp1</name>
</gene>
<dbReference type="EMBL" id="MW678793">
    <property type="protein sequence ID" value="QWQ49843.1"/>
    <property type="molecule type" value="Genomic_RNA"/>
</dbReference>
<sequence>MDFLRTNVAVGPIEGLNYRLLYDLLPSKVSDNITLPDLKNPDKVTEGNKKLILYGFIYVAYHHPLETDPSFTSVHKLLPSISESFLEHLIGKDDSNDALMIGKLFDILQDKLGDWITIDFLKHNNKMSKEQIKTVCETIVELAKAEGGDTEEYEIVWKKIPLYYSHLLLQMLHK</sequence>
<dbReference type="Pfam" id="PF04876">
    <property type="entry name" value="Tenui_NCP"/>
    <property type="match status" value="1"/>
</dbReference>
<proteinExistence type="predicted"/>
<evidence type="ECO:0000313" key="2">
    <source>
        <dbReference type="Proteomes" id="UP001253160"/>
    </source>
</evidence>
<organism evidence="1 2">
    <name type="scientific">Festuca stripe-associated virus</name>
    <dbReference type="NCBI Taxonomy" id="2847287"/>
    <lineage>
        <taxon>Viruses</taxon>
        <taxon>Riboviria</taxon>
        <taxon>Orthornavirae</taxon>
        <taxon>Negarnaviricota</taxon>
        <taxon>Polyploviricotina</taxon>
        <taxon>Bunyaviricetes</taxon>
        <taxon>Hareavirales</taxon>
        <taxon>Phenuiviridae</taxon>
        <taxon>Tenuivirus</taxon>
        <taxon>Tenuivirus festucae</taxon>
    </lineage>
</organism>
<keyword evidence="2" id="KW-1185">Reference proteome</keyword>
<dbReference type="Proteomes" id="UP001253160">
    <property type="component" value="Genome"/>
</dbReference>
<reference evidence="1 2" key="1">
    <citation type="submission" date="2021-02" db="EMBL/GenBank/DDBJ databases">
        <title>Molecular characterisation of a new tenuivirus from Festuca sp.</title>
        <authorList>
            <person name="Gaafar Y.Z.A."/>
            <person name="Rabenstein F."/>
            <person name="Zia A."/>
            <person name="Gaafar A.-R.Z.A."/>
            <person name="Ziebell H."/>
        </authorList>
    </citation>
    <scope>NUCLEOTIDE SEQUENCE [LARGE SCALE GENOMIC DNA]</scope>
    <source>
        <strain evidence="1">JKI ID 34091</strain>
    </source>
</reference>
<protein>
    <submittedName>
        <fullName evidence="1">Uncharacterized protein</fullName>
    </submittedName>
</protein>
<name>A0A8F1N627_9VIRU</name>
<dbReference type="InterPro" id="IPR006960">
    <property type="entry name" value="Major_non-capsid_tenuivirus"/>
</dbReference>
<evidence type="ECO:0000313" key="1">
    <source>
        <dbReference type="EMBL" id="QWQ49843.1"/>
    </source>
</evidence>